<dbReference type="Proteomes" id="UP000799537">
    <property type="component" value="Unassembled WGS sequence"/>
</dbReference>
<reference evidence="1" key="1">
    <citation type="journal article" date="2020" name="Stud. Mycol.">
        <title>101 Dothideomycetes genomes: a test case for predicting lifestyles and emergence of pathogens.</title>
        <authorList>
            <person name="Haridas S."/>
            <person name="Albert R."/>
            <person name="Binder M."/>
            <person name="Bloem J."/>
            <person name="Labutti K."/>
            <person name="Salamov A."/>
            <person name="Andreopoulos B."/>
            <person name="Baker S."/>
            <person name="Barry K."/>
            <person name="Bills G."/>
            <person name="Bluhm B."/>
            <person name="Cannon C."/>
            <person name="Castanera R."/>
            <person name="Culley D."/>
            <person name="Daum C."/>
            <person name="Ezra D."/>
            <person name="Gonzalez J."/>
            <person name="Henrissat B."/>
            <person name="Kuo A."/>
            <person name="Liang C."/>
            <person name="Lipzen A."/>
            <person name="Lutzoni F."/>
            <person name="Magnuson J."/>
            <person name="Mondo S."/>
            <person name="Nolan M."/>
            <person name="Ohm R."/>
            <person name="Pangilinan J."/>
            <person name="Park H.-J."/>
            <person name="Ramirez L."/>
            <person name="Alfaro M."/>
            <person name="Sun H."/>
            <person name="Tritt A."/>
            <person name="Yoshinaga Y."/>
            <person name="Zwiers L.-H."/>
            <person name="Turgeon B."/>
            <person name="Goodwin S."/>
            <person name="Spatafora J."/>
            <person name="Crous P."/>
            <person name="Grigoriev I."/>
        </authorList>
    </citation>
    <scope>NUCLEOTIDE SEQUENCE</scope>
    <source>
        <strain evidence="1">ATCC 36951</strain>
    </source>
</reference>
<proteinExistence type="predicted"/>
<evidence type="ECO:0000313" key="1">
    <source>
        <dbReference type="EMBL" id="KAF2158424.1"/>
    </source>
</evidence>
<dbReference type="EMBL" id="ML993670">
    <property type="protein sequence ID" value="KAF2158424.1"/>
    <property type="molecule type" value="Genomic_DNA"/>
</dbReference>
<dbReference type="SUPFAM" id="SSF54427">
    <property type="entry name" value="NTF2-like"/>
    <property type="match status" value="1"/>
</dbReference>
<dbReference type="GeneID" id="54563456"/>
<organism evidence="1 2">
    <name type="scientific">Zasmidium cellare ATCC 36951</name>
    <dbReference type="NCBI Taxonomy" id="1080233"/>
    <lineage>
        <taxon>Eukaryota</taxon>
        <taxon>Fungi</taxon>
        <taxon>Dikarya</taxon>
        <taxon>Ascomycota</taxon>
        <taxon>Pezizomycotina</taxon>
        <taxon>Dothideomycetes</taxon>
        <taxon>Dothideomycetidae</taxon>
        <taxon>Mycosphaerellales</taxon>
        <taxon>Mycosphaerellaceae</taxon>
        <taxon>Zasmidium</taxon>
    </lineage>
</organism>
<keyword evidence="2" id="KW-1185">Reference proteome</keyword>
<dbReference type="Gene3D" id="3.10.450.50">
    <property type="match status" value="1"/>
</dbReference>
<dbReference type="RefSeq" id="XP_033659313.1">
    <property type="nucleotide sequence ID" value="XM_033810184.1"/>
</dbReference>
<evidence type="ECO:0000313" key="2">
    <source>
        <dbReference type="Proteomes" id="UP000799537"/>
    </source>
</evidence>
<evidence type="ECO:0008006" key="3">
    <source>
        <dbReference type="Google" id="ProtNLM"/>
    </source>
</evidence>
<dbReference type="InterPro" id="IPR032710">
    <property type="entry name" value="NTF2-like_dom_sf"/>
</dbReference>
<accession>A0A6A6BUE7</accession>
<dbReference type="AlphaFoldDB" id="A0A6A6BUE7"/>
<protein>
    <recommendedName>
        <fullName evidence="3">SnoaL-like domain-containing protein</fullName>
    </recommendedName>
</protein>
<dbReference type="OrthoDB" id="3758478at2759"/>
<name>A0A6A6BUE7_ZASCE</name>
<gene>
    <name evidence="1" type="ORF">M409DRAFT_31070</name>
</gene>
<sequence>MPSQLYEILKETATAHVRAYSSPKHWDADAIWPLRTSDCVHYLHPIESIPPPFNEPIREEQHRHFMAFFGDCMSRCQFDILDMAVDEERRIVVTTLQATYDFKAVGDEPEVKDWTAQYVWLIEMEETGRKIKRVEEFMDAQRLLGFAATRAHKYQDAMKKM</sequence>